<gene>
    <name evidence="1" type="ORF">MM415A00699_0005</name>
    <name evidence="2" type="ORF">MM415B02807_0010</name>
</gene>
<sequence length="86" mass="9687">MGILTESYGVKSGPAENTRCKRDYEKEIKGCNEKLTKASNLKEALFDYCGVHASDAISTMIGELVMEERRLSLTIETLINEQEKEK</sequence>
<proteinExistence type="predicted"/>
<evidence type="ECO:0000313" key="1">
    <source>
        <dbReference type="EMBL" id="QJA80563.1"/>
    </source>
</evidence>
<dbReference type="EMBL" id="MT142427">
    <property type="protein sequence ID" value="QJA80563.1"/>
    <property type="molecule type" value="Genomic_DNA"/>
</dbReference>
<name>A0A6M3L0Y0_9ZZZZ</name>
<protein>
    <submittedName>
        <fullName evidence="2">Uncharacterized protein</fullName>
    </submittedName>
</protein>
<reference evidence="2" key="1">
    <citation type="submission" date="2020-03" db="EMBL/GenBank/DDBJ databases">
        <title>The deep terrestrial virosphere.</title>
        <authorList>
            <person name="Holmfeldt K."/>
            <person name="Nilsson E."/>
            <person name="Simone D."/>
            <person name="Lopez-Fernandez M."/>
            <person name="Wu X."/>
            <person name="de Brujin I."/>
            <person name="Lundin D."/>
            <person name="Andersson A."/>
            <person name="Bertilsson S."/>
            <person name="Dopson M."/>
        </authorList>
    </citation>
    <scope>NUCLEOTIDE SEQUENCE</scope>
    <source>
        <strain evidence="1">MM415A00699</strain>
        <strain evidence="2">MM415B02807</strain>
    </source>
</reference>
<dbReference type="EMBL" id="MT142763">
    <property type="protein sequence ID" value="QJA88227.1"/>
    <property type="molecule type" value="Genomic_DNA"/>
</dbReference>
<organism evidence="2">
    <name type="scientific">viral metagenome</name>
    <dbReference type="NCBI Taxonomy" id="1070528"/>
    <lineage>
        <taxon>unclassified sequences</taxon>
        <taxon>metagenomes</taxon>
        <taxon>organismal metagenomes</taxon>
    </lineage>
</organism>
<dbReference type="AlphaFoldDB" id="A0A6M3L0Y0"/>
<accession>A0A6M3L0Y0</accession>
<evidence type="ECO:0000313" key="2">
    <source>
        <dbReference type="EMBL" id="QJA88227.1"/>
    </source>
</evidence>